<dbReference type="InterPro" id="IPR036388">
    <property type="entry name" value="WH-like_DNA-bd_sf"/>
</dbReference>
<proteinExistence type="predicted"/>
<name>A0A8X6UNS4_NEPPI</name>
<sequence>MNEQTTRHWFQKVRSADLSLCDEPRSGRPHALEDEALQTAIEEDSSLTCDKLAKQFNVSDETIMTSSATLRERNEDVQYVALEKDIKDDSSMTILKLIKAITGMED</sequence>
<organism evidence="1 2">
    <name type="scientific">Nephila pilipes</name>
    <name type="common">Giant wood spider</name>
    <name type="synonym">Nephila maculata</name>
    <dbReference type="NCBI Taxonomy" id="299642"/>
    <lineage>
        <taxon>Eukaryota</taxon>
        <taxon>Metazoa</taxon>
        <taxon>Ecdysozoa</taxon>
        <taxon>Arthropoda</taxon>
        <taxon>Chelicerata</taxon>
        <taxon>Arachnida</taxon>
        <taxon>Araneae</taxon>
        <taxon>Araneomorphae</taxon>
        <taxon>Entelegynae</taxon>
        <taxon>Araneoidea</taxon>
        <taxon>Nephilidae</taxon>
        <taxon>Nephila</taxon>
    </lineage>
</organism>
<dbReference type="Proteomes" id="UP000887013">
    <property type="component" value="Unassembled WGS sequence"/>
</dbReference>
<dbReference type="AlphaFoldDB" id="A0A8X6UNS4"/>
<protein>
    <submittedName>
        <fullName evidence="1">Uncharacterized protein</fullName>
    </submittedName>
</protein>
<evidence type="ECO:0000313" key="2">
    <source>
        <dbReference type="Proteomes" id="UP000887013"/>
    </source>
</evidence>
<reference evidence="1" key="1">
    <citation type="submission" date="2020-08" db="EMBL/GenBank/DDBJ databases">
        <title>Multicomponent nature underlies the extraordinary mechanical properties of spider dragline silk.</title>
        <authorList>
            <person name="Kono N."/>
            <person name="Nakamura H."/>
            <person name="Mori M."/>
            <person name="Yoshida Y."/>
            <person name="Ohtoshi R."/>
            <person name="Malay A.D."/>
            <person name="Moran D.A.P."/>
            <person name="Tomita M."/>
            <person name="Numata K."/>
            <person name="Arakawa K."/>
        </authorList>
    </citation>
    <scope>NUCLEOTIDE SEQUENCE</scope>
</reference>
<keyword evidence="2" id="KW-1185">Reference proteome</keyword>
<comment type="caution">
    <text evidence="1">The sequence shown here is derived from an EMBL/GenBank/DDBJ whole genome shotgun (WGS) entry which is preliminary data.</text>
</comment>
<dbReference type="OrthoDB" id="6431778at2759"/>
<evidence type="ECO:0000313" key="1">
    <source>
        <dbReference type="EMBL" id="GFU28365.1"/>
    </source>
</evidence>
<gene>
    <name evidence="1" type="ORF">NPIL_173161</name>
</gene>
<dbReference type="Gene3D" id="1.10.10.10">
    <property type="entry name" value="Winged helix-like DNA-binding domain superfamily/Winged helix DNA-binding domain"/>
    <property type="match status" value="1"/>
</dbReference>
<accession>A0A8X6UNS4</accession>
<dbReference type="EMBL" id="BMAW01082278">
    <property type="protein sequence ID" value="GFU28365.1"/>
    <property type="molecule type" value="Genomic_DNA"/>
</dbReference>